<sequence length="442" mass="47445">MTIILIVISICLLILCITYFKINAFLSFLLVSILSGLCLGIAPDQLVGTVEKGIAGVMGSLTLIIVLGAMLGKIVAESGAAEIIAVQMVRLMGEKYLQWGLMLTGFVVGIPLFYGVGFVLLVPLIFSVSYRYKLPAVYIGLPMLAALSVTHGFIPPHPSPVALVALFHADMGLTLIYGLLIAIPAIVLGGPIFGRRLRNMLPSQESIFRQEKTVDQQAYKQPTVVTSLAVALLPVLLIILFTLIPYIYHTDDTTVQRWLKFIGSPTAVMVIAIVIATYLLGLKLGRSMVKVMSIYESAVRDIAMILLIIAGSGVFKQVMEDSGVSLLLANTLQQLPISPLLLAWLITAVIRGCVGSATVAALTAAGVLLPIVTAGKVDPNLMVLAIGAGSLMFSHVNDAGFWLFKEYFGLSVKDTLFSWSIMEAIVSIVGLVAVLLLQIILY</sequence>
<feature type="transmembrane region" description="Helical" evidence="8">
    <location>
        <begin position="302"/>
        <end position="319"/>
    </location>
</feature>
<evidence type="ECO:0000256" key="8">
    <source>
        <dbReference type="SAM" id="Phobius"/>
    </source>
</evidence>
<organism evidence="9 10">
    <name type="scientific">Sphingobacterium athyrii</name>
    <dbReference type="NCBI Taxonomy" id="2152717"/>
    <lineage>
        <taxon>Bacteria</taxon>
        <taxon>Pseudomonadati</taxon>
        <taxon>Bacteroidota</taxon>
        <taxon>Sphingobacteriia</taxon>
        <taxon>Sphingobacteriales</taxon>
        <taxon>Sphingobacteriaceae</taxon>
        <taxon>Sphingobacterium</taxon>
    </lineage>
</organism>
<feature type="transmembrane region" description="Helical" evidence="8">
    <location>
        <begin position="26"/>
        <end position="42"/>
    </location>
</feature>
<feature type="transmembrane region" description="Helical" evidence="8">
    <location>
        <begin position="228"/>
        <end position="249"/>
    </location>
</feature>
<dbReference type="EMBL" id="QCXX01000001">
    <property type="protein sequence ID" value="PUV25915.1"/>
    <property type="molecule type" value="Genomic_DNA"/>
</dbReference>
<feature type="transmembrane region" description="Helical" evidence="8">
    <location>
        <begin position="339"/>
        <end position="369"/>
    </location>
</feature>
<dbReference type="PIRSF" id="PIRSF002746">
    <property type="entry name" value="Gluconate_transporter"/>
    <property type="match status" value="1"/>
</dbReference>
<dbReference type="GO" id="GO:0015128">
    <property type="term" value="F:gluconate transmembrane transporter activity"/>
    <property type="evidence" value="ECO:0007669"/>
    <property type="project" value="InterPro"/>
</dbReference>
<keyword evidence="6 8" id="KW-0472">Membrane</keyword>
<keyword evidence="2" id="KW-0813">Transport</keyword>
<evidence type="ECO:0000256" key="2">
    <source>
        <dbReference type="ARBA" id="ARBA00022448"/>
    </source>
</evidence>
<feature type="transmembrane region" description="Helical" evidence="8">
    <location>
        <begin position="96"/>
        <end position="122"/>
    </location>
</feature>
<gene>
    <name evidence="9" type="ORF">DCO56_02775</name>
</gene>
<proteinExistence type="inferred from homology"/>
<evidence type="ECO:0000313" key="10">
    <source>
        <dbReference type="Proteomes" id="UP000250831"/>
    </source>
</evidence>
<accession>A0A363NYN3</accession>
<evidence type="ECO:0000313" key="9">
    <source>
        <dbReference type="EMBL" id="PUV25915.1"/>
    </source>
</evidence>
<dbReference type="Pfam" id="PF02447">
    <property type="entry name" value="GntP_permease"/>
    <property type="match status" value="1"/>
</dbReference>
<dbReference type="OrthoDB" id="9787129at2"/>
<feature type="transmembrane region" description="Helical" evidence="8">
    <location>
        <begin position="54"/>
        <end position="76"/>
    </location>
</feature>
<keyword evidence="10" id="KW-1185">Reference proteome</keyword>
<comment type="similarity">
    <text evidence="7">Belongs to the GntP permease family.</text>
</comment>
<evidence type="ECO:0000256" key="3">
    <source>
        <dbReference type="ARBA" id="ARBA00022475"/>
    </source>
</evidence>
<keyword evidence="5 8" id="KW-1133">Transmembrane helix</keyword>
<feature type="transmembrane region" description="Helical" evidence="8">
    <location>
        <begin position="134"/>
        <end position="154"/>
    </location>
</feature>
<keyword evidence="3" id="KW-1003">Cell membrane</keyword>
<comment type="caution">
    <text evidence="9">The sequence shown here is derived from an EMBL/GenBank/DDBJ whole genome shotgun (WGS) entry which is preliminary data.</text>
</comment>
<dbReference type="Proteomes" id="UP000250831">
    <property type="component" value="Unassembled WGS sequence"/>
</dbReference>
<reference evidence="9 10" key="1">
    <citation type="submission" date="2018-04" db="EMBL/GenBank/DDBJ databases">
        <title>Sphingobacterium sp. M46 Genome.</title>
        <authorList>
            <person name="Cheng J."/>
            <person name="Li Y."/>
        </authorList>
    </citation>
    <scope>NUCLEOTIDE SEQUENCE [LARGE SCALE GENOMIC DNA]</scope>
    <source>
        <strain evidence="9 10">M46</strain>
    </source>
</reference>
<dbReference type="GO" id="GO:0005886">
    <property type="term" value="C:plasma membrane"/>
    <property type="evidence" value="ECO:0007669"/>
    <property type="project" value="UniProtKB-SubCell"/>
</dbReference>
<dbReference type="PANTHER" id="PTHR30354:SF22">
    <property type="entry name" value="HIGH-AFFINITY GLUCONATE TRANSPORTER"/>
    <property type="match status" value="1"/>
</dbReference>
<keyword evidence="4 8" id="KW-0812">Transmembrane</keyword>
<evidence type="ECO:0000256" key="1">
    <source>
        <dbReference type="ARBA" id="ARBA00004651"/>
    </source>
</evidence>
<dbReference type="RefSeq" id="WP_108632218.1">
    <property type="nucleotide sequence ID" value="NZ_QCXX01000001.1"/>
</dbReference>
<comment type="subcellular location">
    <subcellularLocation>
        <location evidence="1">Cell membrane</location>
        <topology evidence="1">Multi-pass membrane protein</topology>
    </subcellularLocation>
</comment>
<feature type="transmembrane region" description="Helical" evidence="8">
    <location>
        <begin position="381"/>
        <end position="404"/>
    </location>
</feature>
<dbReference type="InterPro" id="IPR003474">
    <property type="entry name" value="Glcn_transporter"/>
</dbReference>
<evidence type="ECO:0000256" key="4">
    <source>
        <dbReference type="ARBA" id="ARBA00022692"/>
    </source>
</evidence>
<dbReference type="AlphaFoldDB" id="A0A363NYN3"/>
<evidence type="ECO:0000256" key="6">
    <source>
        <dbReference type="ARBA" id="ARBA00023136"/>
    </source>
</evidence>
<feature type="transmembrane region" description="Helical" evidence="8">
    <location>
        <begin position="261"/>
        <end position="281"/>
    </location>
</feature>
<protein>
    <submittedName>
        <fullName evidence="9">Gluconate transporter</fullName>
    </submittedName>
</protein>
<evidence type="ECO:0000256" key="5">
    <source>
        <dbReference type="ARBA" id="ARBA00022989"/>
    </source>
</evidence>
<name>A0A363NYN3_9SPHI</name>
<dbReference type="NCBIfam" id="TIGR00791">
    <property type="entry name" value="gntP"/>
    <property type="match status" value="1"/>
</dbReference>
<feature type="transmembrane region" description="Helical" evidence="8">
    <location>
        <begin position="416"/>
        <end position="441"/>
    </location>
</feature>
<feature type="transmembrane region" description="Helical" evidence="8">
    <location>
        <begin position="174"/>
        <end position="194"/>
    </location>
</feature>
<evidence type="ECO:0000256" key="7">
    <source>
        <dbReference type="ARBA" id="ARBA00049663"/>
    </source>
</evidence>
<dbReference type="PANTHER" id="PTHR30354">
    <property type="entry name" value="GNT FAMILY GLUCONATE TRANSPORTER"/>
    <property type="match status" value="1"/>
</dbReference>